<proteinExistence type="predicted"/>
<dbReference type="SUPFAM" id="SSF48403">
    <property type="entry name" value="Ankyrin repeat"/>
    <property type="match status" value="1"/>
</dbReference>
<feature type="region of interest" description="Disordered" evidence="2">
    <location>
        <begin position="288"/>
        <end position="347"/>
    </location>
</feature>
<dbReference type="OrthoDB" id="412810at2759"/>
<dbReference type="STRING" id="1169540.A0A0G4F8U5"/>
<dbReference type="InParanoid" id="A0A0G4F8U5"/>
<feature type="region of interest" description="Disordered" evidence="2">
    <location>
        <begin position="1"/>
        <end position="26"/>
    </location>
</feature>
<accession>A0A0G4F8U5</accession>
<dbReference type="PANTHER" id="PTHR31482:SF18">
    <property type="entry name" value="ESTS AU081301(E20138)"/>
    <property type="match status" value="1"/>
</dbReference>
<feature type="compositionally biased region" description="Low complexity" evidence="2">
    <location>
        <begin position="288"/>
        <end position="326"/>
    </location>
</feature>
<name>A0A0G4F8U5_VITBC</name>
<feature type="compositionally biased region" description="Low complexity" evidence="2">
    <location>
        <begin position="12"/>
        <end position="25"/>
    </location>
</feature>
<dbReference type="Pfam" id="PF12796">
    <property type="entry name" value="Ank_2"/>
    <property type="match status" value="1"/>
</dbReference>
<dbReference type="PANTHER" id="PTHR31482">
    <property type="entry name" value="ESTS AU081301(E20138)"/>
    <property type="match status" value="1"/>
</dbReference>
<feature type="repeat" description="ANK" evidence="1">
    <location>
        <begin position="142"/>
        <end position="175"/>
    </location>
</feature>
<dbReference type="Gene3D" id="1.25.40.20">
    <property type="entry name" value="Ankyrin repeat-containing domain"/>
    <property type="match status" value="1"/>
</dbReference>
<protein>
    <submittedName>
        <fullName evidence="3">Uncharacterized protein</fullName>
    </submittedName>
</protein>
<dbReference type="PROSITE" id="PS50088">
    <property type="entry name" value="ANK_REPEAT"/>
    <property type="match status" value="1"/>
</dbReference>
<evidence type="ECO:0000256" key="1">
    <source>
        <dbReference type="PROSITE-ProRule" id="PRU00023"/>
    </source>
</evidence>
<keyword evidence="4" id="KW-1185">Reference proteome</keyword>
<evidence type="ECO:0000313" key="3">
    <source>
        <dbReference type="EMBL" id="CEM09168.1"/>
    </source>
</evidence>
<gene>
    <name evidence="3" type="ORF">Vbra_21268</name>
</gene>
<dbReference type="InterPro" id="IPR036770">
    <property type="entry name" value="Ankyrin_rpt-contain_sf"/>
</dbReference>
<dbReference type="AlphaFoldDB" id="A0A0G4F8U5"/>
<keyword evidence="1" id="KW-0040">ANK repeat</keyword>
<reference evidence="3 4" key="1">
    <citation type="submission" date="2014-11" db="EMBL/GenBank/DDBJ databases">
        <authorList>
            <person name="Zhu J."/>
            <person name="Qi W."/>
            <person name="Song R."/>
        </authorList>
    </citation>
    <scope>NUCLEOTIDE SEQUENCE [LARGE SCALE GENOMIC DNA]</scope>
</reference>
<evidence type="ECO:0000256" key="2">
    <source>
        <dbReference type="SAM" id="MobiDB-lite"/>
    </source>
</evidence>
<organism evidence="3 4">
    <name type="scientific">Vitrella brassicaformis (strain CCMP3155)</name>
    <dbReference type="NCBI Taxonomy" id="1169540"/>
    <lineage>
        <taxon>Eukaryota</taxon>
        <taxon>Sar</taxon>
        <taxon>Alveolata</taxon>
        <taxon>Colpodellida</taxon>
        <taxon>Vitrellaceae</taxon>
        <taxon>Vitrella</taxon>
    </lineage>
</organism>
<evidence type="ECO:0000313" key="4">
    <source>
        <dbReference type="Proteomes" id="UP000041254"/>
    </source>
</evidence>
<dbReference type="Proteomes" id="UP000041254">
    <property type="component" value="Unassembled WGS sequence"/>
</dbReference>
<dbReference type="VEuPathDB" id="CryptoDB:Vbra_21268"/>
<dbReference type="EMBL" id="CDMY01000394">
    <property type="protein sequence ID" value="CEM09168.1"/>
    <property type="molecule type" value="Genomic_DNA"/>
</dbReference>
<dbReference type="PROSITE" id="PS50297">
    <property type="entry name" value="ANK_REP_REGION"/>
    <property type="match status" value="1"/>
</dbReference>
<sequence length="588" mass="64550">MALACHSSAEPGLSSGRSLHLSGALPRHSPTTAKEVLAQLLSVLFFPSHSVESVLEGSEGVTVVFGDQSTTTRDSGTSSSEEGGERVSLEQALCATFSRLSLRFSEGPEHQLTLHDALREGNHLLYTCLIDTNTEIHATDSEGNGPLHIAASYGRTEAAAALLSRQGHDLAYVNRRNQRGYTPVDCAIEGSHASLPSLLERYGGCANSYGREPPCVLVWAVQRSLPIVRDISEWMGGVAGEKGIPFNALSLTCRTLWNEINSQDFYWQQSFQRMWPLAYSAFEQGLVTDTSSPSTTSPNPSPTPATQQPTDPSHAISPISGSPSPALKQCAATKVRHSSEGVDGEVEDKMANDPLLLTRERERERAHQPAAVSAEQGRAEGHVSCACPTWKRRTREMVKGNISFDVEVFERERKPGFAMSCMPASVRWSAPCRKYRVSYVSVDNVAEFVDESRLRLVSPEVRRHRPTPHDYFRPPGIADTLRNLKKGTPVEIQWKMRRDSPFGWWFGEVLSVKTNTTTVVTVAFKHFPANSRWYTIELRPGADEPTRNGISGGWVGGMRVVSAEERARWYTYMPSTPSSTGSSGGGTQ</sequence>
<feature type="compositionally biased region" description="Low complexity" evidence="2">
    <location>
        <begin position="66"/>
        <end position="81"/>
    </location>
</feature>
<feature type="region of interest" description="Disordered" evidence="2">
    <location>
        <begin position="66"/>
        <end position="86"/>
    </location>
</feature>
<dbReference type="InterPro" id="IPR002110">
    <property type="entry name" value="Ankyrin_rpt"/>
</dbReference>